<dbReference type="Proteomes" id="UP000606396">
    <property type="component" value="Unassembled WGS sequence"/>
</dbReference>
<keyword evidence="3" id="KW-1185">Reference proteome</keyword>
<organism evidence="2 3">
    <name type="scientific">Nostoc punctiforme FACHB-252</name>
    <dbReference type="NCBI Taxonomy" id="1357509"/>
    <lineage>
        <taxon>Bacteria</taxon>
        <taxon>Bacillati</taxon>
        <taxon>Cyanobacteriota</taxon>
        <taxon>Cyanophyceae</taxon>
        <taxon>Nostocales</taxon>
        <taxon>Nostocaceae</taxon>
        <taxon>Nostoc</taxon>
    </lineage>
</organism>
<dbReference type="RefSeq" id="WP_190952991.1">
    <property type="nucleotide sequence ID" value="NZ_JACJTC010000068.1"/>
</dbReference>
<protein>
    <submittedName>
        <fullName evidence="2">Uncharacterized protein</fullName>
    </submittedName>
</protein>
<sequence length="90" mass="10014">MENPRNCKSDGCASTNNERHKNNSSFPQWIHVADGVVQGTTILTAVELVQVLSLTEQFNFLVRERLNFLLAIVTKRGKIKSKAGNTLSNN</sequence>
<name>A0ABR8HMW4_NOSPU</name>
<gene>
    <name evidence="2" type="ORF">H6G94_36105</name>
</gene>
<evidence type="ECO:0000256" key="1">
    <source>
        <dbReference type="SAM" id="MobiDB-lite"/>
    </source>
</evidence>
<evidence type="ECO:0000313" key="2">
    <source>
        <dbReference type="EMBL" id="MBD2616581.1"/>
    </source>
</evidence>
<dbReference type="EMBL" id="JACJTC010000068">
    <property type="protein sequence ID" value="MBD2616581.1"/>
    <property type="molecule type" value="Genomic_DNA"/>
</dbReference>
<proteinExistence type="predicted"/>
<reference evidence="2 3" key="1">
    <citation type="journal article" date="2020" name="ISME J.">
        <title>Comparative genomics reveals insights into cyanobacterial evolution and habitat adaptation.</title>
        <authorList>
            <person name="Chen M.Y."/>
            <person name="Teng W.K."/>
            <person name="Zhao L."/>
            <person name="Hu C.X."/>
            <person name="Zhou Y.K."/>
            <person name="Han B.P."/>
            <person name="Song L.R."/>
            <person name="Shu W.S."/>
        </authorList>
    </citation>
    <scope>NUCLEOTIDE SEQUENCE [LARGE SCALE GENOMIC DNA]</scope>
    <source>
        <strain evidence="2 3">FACHB-252</strain>
    </source>
</reference>
<accession>A0ABR8HMW4</accession>
<feature type="region of interest" description="Disordered" evidence="1">
    <location>
        <begin position="1"/>
        <end position="24"/>
    </location>
</feature>
<evidence type="ECO:0000313" key="3">
    <source>
        <dbReference type="Proteomes" id="UP000606396"/>
    </source>
</evidence>
<comment type="caution">
    <text evidence="2">The sequence shown here is derived from an EMBL/GenBank/DDBJ whole genome shotgun (WGS) entry which is preliminary data.</text>
</comment>